<sequence>MASIEEFAVLVAPPEHVEQKDWLAVNRELGFETPGDYQLIIDNYGRGSFDDFLYVMQPLNDNKFLDLASQIAANHEMLHALTNETIPYPVESLFKCASTDNGDSIYWLTDKSSEPNEWPIVINAARDDRWEEFDGTLLEFLVAIFSKSYVCPIFPDDFPAQDGSYFTPSA</sequence>
<name>A0A1U5KYC7_9MYCO</name>
<proteinExistence type="predicted"/>
<dbReference type="EMBL" id="FVGW01000006">
    <property type="protein sequence ID" value="SKM26310.1"/>
    <property type="molecule type" value="Genomic_DNA"/>
</dbReference>
<reference evidence="1 2" key="1">
    <citation type="submission" date="2016-11" db="EMBL/GenBank/DDBJ databases">
        <authorList>
            <consortium name="Pathogen Informatics"/>
        </authorList>
    </citation>
    <scope>NUCLEOTIDE SEQUENCE [LARGE SCALE GENOMIC DNA]</scope>
    <source>
        <strain evidence="1 2">911</strain>
    </source>
</reference>
<organism evidence="1 2">
    <name type="scientific">Mycobacteroides abscessus subsp. massiliense</name>
    <dbReference type="NCBI Taxonomy" id="1962118"/>
    <lineage>
        <taxon>Bacteria</taxon>
        <taxon>Bacillati</taxon>
        <taxon>Actinomycetota</taxon>
        <taxon>Actinomycetes</taxon>
        <taxon>Mycobacteriales</taxon>
        <taxon>Mycobacteriaceae</taxon>
        <taxon>Mycobacteroides</taxon>
        <taxon>Mycobacteroides abscessus</taxon>
    </lineage>
</organism>
<dbReference type="SUPFAM" id="SSF160631">
    <property type="entry name" value="SMI1/KNR4-like"/>
    <property type="match status" value="1"/>
</dbReference>
<evidence type="ECO:0000313" key="1">
    <source>
        <dbReference type="EMBL" id="SKM26310.1"/>
    </source>
</evidence>
<dbReference type="RefSeq" id="WP_032670009.1">
    <property type="nucleotide sequence ID" value="NZ_CP021122.1"/>
</dbReference>
<evidence type="ECO:0000313" key="2">
    <source>
        <dbReference type="Proteomes" id="UP000190074"/>
    </source>
</evidence>
<evidence type="ECO:0008006" key="3">
    <source>
        <dbReference type="Google" id="ProtNLM"/>
    </source>
</evidence>
<dbReference type="Proteomes" id="UP000190074">
    <property type="component" value="Unassembled WGS sequence"/>
</dbReference>
<accession>A0A1U5KYC7</accession>
<dbReference type="Pfam" id="PF14568">
    <property type="entry name" value="SUKH_6"/>
    <property type="match status" value="1"/>
</dbReference>
<dbReference type="AlphaFoldDB" id="A0A1U5KYC7"/>
<gene>
    <name evidence="1" type="ORF">SAMEA2259716_03192</name>
</gene>
<dbReference type="InterPro" id="IPR037883">
    <property type="entry name" value="Knr4/Smi1-like_sf"/>
</dbReference>
<protein>
    <recommendedName>
        <fullName evidence="3">SMI1/KNR4 family protein</fullName>
    </recommendedName>
</protein>